<evidence type="ECO:0000313" key="9">
    <source>
        <dbReference type="Proteomes" id="UP000288859"/>
    </source>
</evidence>
<feature type="region of interest" description="Disordered" evidence="6">
    <location>
        <begin position="72"/>
        <end position="103"/>
    </location>
</feature>
<feature type="compositionally biased region" description="Polar residues" evidence="6">
    <location>
        <begin position="662"/>
        <end position="672"/>
    </location>
</feature>
<evidence type="ECO:0000256" key="1">
    <source>
        <dbReference type="ARBA" id="ARBA00012027"/>
    </source>
</evidence>
<gene>
    <name evidence="8" type="ORF">B0A52_09087</name>
</gene>
<dbReference type="CDD" id="cd09141">
    <property type="entry name" value="PLDc_vPLD1_2_yPLD_like_2"/>
    <property type="match status" value="1"/>
</dbReference>
<dbReference type="PANTHER" id="PTHR18896:SF186">
    <property type="entry name" value="PHOSPHOLIPASE D"/>
    <property type="match status" value="1"/>
</dbReference>
<evidence type="ECO:0000256" key="6">
    <source>
        <dbReference type="SAM" id="MobiDB-lite"/>
    </source>
</evidence>
<keyword evidence="3" id="KW-0378">Hydrolase</keyword>
<dbReference type="Pfam" id="PF00614">
    <property type="entry name" value="PLDc"/>
    <property type="match status" value="1"/>
</dbReference>
<feature type="compositionally biased region" description="Polar residues" evidence="6">
    <location>
        <begin position="536"/>
        <end position="564"/>
    </location>
</feature>
<evidence type="ECO:0000313" key="8">
    <source>
        <dbReference type="EMBL" id="RVX66963.1"/>
    </source>
</evidence>
<organism evidence="8 9">
    <name type="scientific">Exophiala mesophila</name>
    <name type="common">Black yeast-like fungus</name>
    <dbReference type="NCBI Taxonomy" id="212818"/>
    <lineage>
        <taxon>Eukaryota</taxon>
        <taxon>Fungi</taxon>
        <taxon>Dikarya</taxon>
        <taxon>Ascomycota</taxon>
        <taxon>Pezizomycotina</taxon>
        <taxon>Eurotiomycetes</taxon>
        <taxon>Chaetothyriomycetidae</taxon>
        <taxon>Chaetothyriales</taxon>
        <taxon>Herpotrichiellaceae</taxon>
        <taxon>Exophiala</taxon>
    </lineage>
</organism>
<proteinExistence type="predicted"/>
<feature type="compositionally biased region" description="Pro residues" evidence="6">
    <location>
        <begin position="522"/>
        <end position="534"/>
    </location>
</feature>
<evidence type="ECO:0000256" key="5">
    <source>
        <dbReference type="ARBA" id="ARBA00023098"/>
    </source>
</evidence>
<dbReference type="EMBL" id="NAJM01000054">
    <property type="protein sequence ID" value="RVX66963.1"/>
    <property type="molecule type" value="Genomic_DNA"/>
</dbReference>
<feature type="compositionally biased region" description="Low complexity" evidence="6">
    <location>
        <begin position="503"/>
        <end position="520"/>
    </location>
</feature>
<feature type="compositionally biased region" description="Polar residues" evidence="6">
    <location>
        <begin position="72"/>
        <end position="88"/>
    </location>
</feature>
<dbReference type="Gene3D" id="3.30.870.10">
    <property type="entry name" value="Endonuclease Chain A"/>
    <property type="match status" value="3"/>
</dbReference>
<comment type="caution">
    <text evidence="8">The sequence shown here is derived from an EMBL/GenBank/DDBJ whole genome shotgun (WGS) entry which is preliminary data.</text>
</comment>
<reference evidence="8 9" key="1">
    <citation type="submission" date="2017-03" db="EMBL/GenBank/DDBJ databases">
        <title>Genomes of endolithic fungi from Antarctica.</title>
        <authorList>
            <person name="Coleine C."/>
            <person name="Masonjones S."/>
            <person name="Stajich J.E."/>
        </authorList>
    </citation>
    <scope>NUCLEOTIDE SEQUENCE [LARGE SCALE GENOMIC DNA]</scope>
    <source>
        <strain evidence="8 9">CCFEE 6314</strain>
    </source>
</reference>
<keyword evidence="5" id="KW-0443">Lipid metabolism</keyword>
<keyword evidence="4" id="KW-0442">Lipid degradation</keyword>
<dbReference type="GO" id="GO:0004630">
    <property type="term" value="F:phospholipase D activity"/>
    <property type="evidence" value="ECO:0007669"/>
    <property type="project" value="UniProtKB-EC"/>
</dbReference>
<dbReference type="CDD" id="cd09138">
    <property type="entry name" value="PLDc_vPLD1_2_yPLD_like_1"/>
    <property type="match status" value="1"/>
</dbReference>
<dbReference type="VEuPathDB" id="FungiDB:PV10_04573"/>
<sequence length="1223" mass="135238">MSYYQQPPQADDDGLAYGDDYARSRASGEPSRDRSVIGDTLKKFKSGYDKFKAPSSSTLNYGYTDSFTSNQGYSAQQGLNTGYPQPGQSAYPGGPPAQTPSPRPDLGTQLLSTLHSTVHNIGTDVAGIFGNNPPNTASGQGGYSTFSNLGANVQPQGRNRFDSFAPERPGTDVKWYVDGCSYFWAVSQALESARESIWILDWWLSPELYLRRPPSKNEQWRLDRTLQRAAQRGVKVNIIVYKEVTQALSAYISSPVINHLHSLLPPSTSAMTSFVVALGLRATATSIDYLEKENPLILPPLALSSAHTKHELEKLSPNIAVFRHPDHLPDAQTAHSSLVSSLQNLKLDAAGASKLGSDALKGLYGFHEDVILYWAHHEKLCLIDGRIAFMGGLDLCFGRWDTNQHAIADAHPNNVNDVIFPGQDFNNARVMDFSDVANPFQNKLDRTKSSRMGWSDIALSLHGSSVQDLRRHFIDRWNFIYDDKYAIRQDARYTRFGGNAPLSQPSVSQHPQPQGHQQPGELFPPPPGSQPYTPPAWQSTSRPHTPNPQEQHQGQPSISPSNTGGPAAHWQAPAGQYGNLPLPPPGGPPSVTASSQGFSGYNPLTSSQPQFQGGSQPGASPPPQYGGYQPSSSSQPQPSSSTYDQGFNNSQQPSAPPYQYQHNQAPIGQQTRGFDDFSPGQESDRGSVNDRGLRGKLNQYREEGKRLGQELSSLGNIVSGGVEQKFQQYTGKYSSTTDSYGRPHSPRRPVMTTQILRSSTKWSNGTPLETSIQNAYIEVIRNSQHFVYIENQFFITATGDQQKPVKNLIGQAIVERILRAARNGEKYKIIVVIPAVPAFAGDLRDEDSLGTRAIMEFQYFSINRGGHSIMEKIAQAGYNPMDYIRFYNLRNYDRINRNVRVEQETRVGYEDARKQHDDAVGAGYGPYGERTGVAQPGQGAQYQQYQAAAQSVPGSGRWDSVSGCYMLGGQDIRSVPWDGPAEAELDAFVSEELYIHSKTLIADDRIVICGSANLNDRSQLGSHDSEIAILVNDPTPVQSSMCGQPYQVSQFAASLRRQLFRKHLGLIAPQNIERPDANYEPVGIPNGYDWGSPEDRIVADPLSDPLQSLWNTRARTNTEVFRKAFRAVPDDNIHSWDEYKEFYEFFFQSRSEKSNNQGQSKMPPRVEYGHVVPGDFPGGVHELKELLSQVKGTLVEMPLCFLQNEDIAKEGLTLNALTEEIYT</sequence>
<feature type="region of interest" description="Disordered" evidence="6">
    <location>
        <begin position="1"/>
        <end position="38"/>
    </location>
</feature>
<dbReference type="GO" id="GO:0009395">
    <property type="term" value="P:phospholipid catabolic process"/>
    <property type="evidence" value="ECO:0007669"/>
    <property type="project" value="TreeGrafter"/>
</dbReference>
<keyword evidence="2" id="KW-0677">Repeat</keyword>
<feature type="compositionally biased region" description="Low complexity" evidence="6">
    <location>
        <begin position="625"/>
        <end position="641"/>
    </location>
</feature>
<dbReference type="Proteomes" id="UP000288859">
    <property type="component" value="Unassembled WGS sequence"/>
</dbReference>
<evidence type="ECO:0000259" key="7">
    <source>
        <dbReference type="PROSITE" id="PS50035"/>
    </source>
</evidence>
<feature type="compositionally biased region" description="Pro residues" evidence="6">
    <location>
        <begin position="93"/>
        <end position="103"/>
    </location>
</feature>
<feature type="region of interest" description="Disordered" evidence="6">
    <location>
        <begin position="496"/>
        <end position="696"/>
    </location>
</feature>
<dbReference type="SMART" id="SM00155">
    <property type="entry name" value="PLDc"/>
    <property type="match status" value="2"/>
</dbReference>
<evidence type="ECO:0000256" key="2">
    <source>
        <dbReference type="ARBA" id="ARBA00022737"/>
    </source>
</evidence>
<dbReference type="PANTHER" id="PTHR18896">
    <property type="entry name" value="PHOSPHOLIPASE D"/>
    <property type="match status" value="1"/>
</dbReference>
<protein>
    <recommendedName>
        <fullName evidence="1">phospholipase D</fullName>
        <ecNumber evidence="1">3.1.4.4</ecNumber>
    </recommendedName>
</protein>
<accession>A0A438MTF3</accession>
<dbReference type="InterPro" id="IPR001736">
    <property type="entry name" value="PLipase_D/transphosphatidylase"/>
</dbReference>
<dbReference type="InterPro" id="IPR015679">
    <property type="entry name" value="PLipase_D_fam"/>
</dbReference>
<feature type="compositionally biased region" description="Basic and acidic residues" evidence="6">
    <location>
        <begin position="682"/>
        <end position="696"/>
    </location>
</feature>
<dbReference type="AlphaFoldDB" id="A0A438MTF3"/>
<feature type="domain" description="PLD phosphodiesterase" evidence="7">
    <location>
        <begin position="372"/>
        <end position="399"/>
    </location>
</feature>
<feature type="compositionally biased region" description="Low complexity" evidence="6">
    <location>
        <begin position="606"/>
        <end position="618"/>
    </location>
</feature>
<dbReference type="OrthoDB" id="14911at2759"/>
<feature type="compositionally biased region" description="Polar residues" evidence="6">
    <location>
        <begin position="591"/>
        <end position="605"/>
    </location>
</feature>
<dbReference type="EC" id="3.1.4.4" evidence="1"/>
<evidence type="ECO:0000256" key="3">
    <source>
        <dbReference type="ARBA" id="ARBA00022801"/>
    </source>
</evidence>
<evidence type="ECO:0000256" key="4">
    <source>
        <dbReference type="ARBA" id="ARBA00022963"/>
    </source>
</evidence>
<feature type="compositionally biased region" description="Low complexity" evidence="6">
    <location>
        <begin position="650"/>
        <end position="661"/>
    </location>
</feature>
<dbReference type="PROSITE" id="PS50035">
    <property type="entry name" value="PLD"/>
    <property type="match status" value="2"/>
</dbReference>
<name>A0A438MTF3_EXOME</name>
<feature type="domain" description="PLD phosphodiesterase" evidence="7">
    <location>
        <begin position="991"/>
        <end position="1018"/>
    </location>
</feature>
<dbReference type="SUPFAM" id="SSF56024">
    <property type="entry name" value="Phospholipase D/nuclease"/>
    <property type="match status" value="2"/>
</dbReference>